<evidence type="ECO:0000313" key="1">
    <source>
        <dbReference type="EMBL" id="KAF0915215.1"/>
    </source>
</evidence>
<dbReference type="OrthoDB" id="10640289at2759"/>
<keyword evidence="2" id="KW-1185">Reference proteome</keyword>
<accession>A0A6G1DQU5</accession>
<dbReference type="AlphaFoldDB" id="A0A6G1DQU5"/>
<organism evidence="1 2">
    <name type="scientific">Oryza meyeriana var. granulata</name>
    <dbReference type="NCBI Taxonomy" id="110450"/>
    <lineage>
        <taxon>Eukaryota</taxon>
        <taxon>Viridiplantae</taxon>
        <taxon>Streptophyta</taxon>
        <taxon>Embryophyta</taxon>
        <taxon>Tracheophyta</taxon>
        <taxon>Spermatophyta</taxon>
        <taxon>Magnoliopsida</taxon>
        <taxon>Liliopsida</taxon>
        <taxon>Poales</taxon>
        <taxon>Poaceae</taxon>
        <taxon>BOP clade</taxon>
        <taxon>Oryzoideae</taxon>
        <taxon>Oryzeae</taxon>
        <taxon>Oryzinae</taxon>
        <taxon>Oryza</taxon>
        <taxon>Oryza meyeriana</taxon>
    </lineage>
</organism>
<dbReference type="EMBL" id="SPHZ02000006">
    <property type="protein sequence ID" value="KAF0915215.1"/>
    <property type="molecule type" value="Genomic_DNA"/>
</dbReference>
<sequence>MKARSFVDNFVMNLFYEALNYDYKHIGNLRPFKFFLATNIMDMLKLDDVNLDGLKAAFNPRRIGVAIKKVDMYANINVRKGSKDGEGRFALSLQHKKINIKGRAHWIGGRKERKWRTKIGGSSGYYRRDGFTFDVGSSVMFGFSDKEFFQDAYLNPSEISNLFTESNQGYKLDIMDMVFIPLQSNFWNMQNPCVNA</sequence>
<reference evidence="1 2" key="1">
    <citation type="submission" date="2019-11" db="EMBL/GenBank/DDBJ databases">
        <title>Whole genome sequence of Oryza granulata.</title>
        <authorList>
            <person name="Li W."/>
        </authorList>
    </citation>
    <scope>NUCLEOTIDE SEQUENCE [LARGE SCALE GENOMIC DNA]</scope>
    <source>
        <strain evidence="2">cv. Menghai</strain>
        <tissue evidence="1">Leaf</tissue>
    </source>
</reference>
<dbReference type="Proteomes" id="UP000479710">
    <property type="component" value="Unassembled WGS sequence"/>
</dbReference>
<gene>
    <name evidence="1" type="ORF">E2562_034590</name>
</gene>
<name>A0A6G1DQU5_9ORYZ</name>
<protein>
    <submittedName>
        <fullName evidence="1">Uncharacterized protein</fullName>
    </submittedName>
</protein>
<proteinExistence type="predicted"/>
<comment type="caution">
    <text evidence="1">The sequence shown here is derived from an EMBL/GenBank/DDBJ whole genome shotgun (WGS) entry which is preliminary data.</text>
</comment>
<evidence type="ECO:0000313" key="2">
    <source>
        <dbReference type="Proteomes" id="UP000479710"/>
    </source>
</evidence>